<gene>
    <name evidence="2" type="ORF">E2C01_045385</name>
</gene>
<accession>A0A5B7G1V7</accession>
<comment type="caution">
    <text evidence="2">The sequence shown here is derived from an EMBL/GenBank/DDBJ whole genome shotgun (WGS) entry which is preliminary data.</text>
</comment>
<feature type="region of interest" description="Disordered" evidence="1">
    <location>
        <begin position="66"/>
        <end position="87"/>
    </location>
</feature>
<protein>
    <submittedName>
        <fullName evidence="2">Uncharacterized protein</fullName>
    </submittedName>
</protein>
<evidence type="ECO:0000256" key="1">
    <source>
        <dbReference type="SAM" id="MobiDB-lite"/>
    </source>
</evidence>
<dbReference type="AlphaFoldDB" id="A0A5B7G1V7"/>
<feature type="compositionally biased region" description="Polar residues" evidence="1">
    <location>
        <begin position="72"/>
        <end position="87"/>
    </location>
</feature>
<dbReference type="EMBL" id="VSRR010010242">
    <property type="protein sequence ID" value="MPC51537.1"/>
    <property type="molecule type" value="Genomic_DNA"/>
</dbReference>
<name>A0A5B7G1V7_PORTR</name>
<sequence>MPSFTILSSNRKQDIKKLSREFECPRISSGKIYKIRRGNPECLRVTFTMESYAGYTEAGGEFQSVPPFRLQSPGSTLQPWQAYQTNT</sequence>
<evidence type="ECO:0000313" key="3">
    <source>
        <dbReference type="Proteomes" id="UP000324222"/>
    </source>
</evidence>
<evidence type="ECO:0000313" key="2">
    <source>
        <dbReference type="EMBL" id="MPC51537.1"/>
    </source>
</evidence>
<organism evidence="2 3">
    <name type="scientific">Portunus trituberculatus</name>
    <name type="common">Swimming crab</name>
    <name type="synonym">Neptunus trituberculatus</name>
    <dbReference type="NCBI Taxonomy" id="210409"/>
    <lineage>
        <taxon>Eukaryota</taxon>
        <taxon>Metazoa</taxon>
        <taxon>Ecdysozoa</taxon>
        <taxon>Arthropoda</taxon>
        <taxon>Crustacea</taxon>
        <taxon>Multicrustacea</taxon>
        <taxon>Malacostraca</taxon>
        <taxon>Eumalacostraca</taxon>
        <taxon>Eucarida</taxon>
        <taxon>Decapoda</taxon>
        <taxon>Pleocyemata</taxon>
        <taxon>Brachyura</taxon>
        <taxon>Eubrachyura</taxon>
        <taxon>Portunoidea</taxon>
        <taxon>Portunidae</taxon>
        <taxon>Portuninae</taxon>
        <taxon>Portunus</taxon>
    </lineage>
</organism>
<dbReference type="Proteomes" id="UP000324222">
    <property type="component" value="Unassembled WGS sequence"/>
</dbReference>
<keyword evidence="3" id="KW-1185">Reference proteome</keyword>
<reference evidence="2 3" key="1">
    <citation type="submission" date="2019-05" db="EMBL/GenBank/DDBJ databases">
        <title>Another draft genome of Portunus trituberculatus and its Hox gene families provides insights of decapod evolution.</title>
        <authorList>
            <person name="Jeong J.-H."/>
            <person name="Song I."/>
            <person name="Kim S."/>
            <person name="Choi T."/>
            <person name="Kim D."/>
            <person name="Ryu S."/>
            <person name="Kim W."/>
        </authorList>
    </citation>
    <scope>NUCLEOTIDE SEQUENCE [LARGE SCALE GENOMIC DNA]</scope>
    <source>
        <tissue evidence="2">Muscle</tissue>
    </source>
</reference>
<proteinExistence type="predicted"/>